<dbReference type="InterPro" id="IPR035437">
    <property type="entry name" value="SNase_OB-fold_sf"/>
</dbReference>
<dbReference type="SMART" id="SM00318">
    <property type="entry name" value="SNc"/>
    <property type="match status" value="1"/>
</dbReference>
<comment type="caution">
    <text evidence="6">The sequence shown here is derived from an EMBL/GenBank/DDBJ whole genome shotgun (WGS) entry which is preliminary data.</text>
</comment>
<dbReference type="PROSITE" id="PS50830">
    <property type="entry name" value="TNASE_3"/>
    <property type="match status" value="1"/>
</dbReference>
<feature type="chain" id="PRO_5015552101" evidence="4">
    <location>
        <begin position="18"/>
        <end position="148"/>
    </location>
</feature>
<feature type="domain" description="TNase-like" evidence="5">
    <location>
        <begin position="20"/>
        <end position="134"/>
    </location>
</feature>
<organism evidence="6 7">
    <name type="scientific">Massilia glaciei</name>
    <dbReference type="NCBI Taxonomy" id="1524097"/>
    <lineage>
        <taxon>Bacteria</taxon>
        <taxon>Pseudomonadati</taxon>
        <taxon>Pseudomonadota</taxon>
        <taxon>Betaproteobacteria</taxon>
        <taxon>Burkholderiales</taxon>
        <taxon>Oxalobacteraceae</taxon>
        <taxon>Telluria group</taxon>
        <taxon>Massilia</taxon>
    </lineage>
</organism>
<dbReference type="PANTHER" id="PTHR12302">
    <property type="entry name" value="EBNA2 BINDING PROTEIN P100"/>
    <property type="match status" value="1"/>
</dbReference>
<dbReference type="GO" id="GO:0003676">
    <property type="term" value="F:nucleic acid binding"/>
    <property type="evidence" value="ECO:0007669"/>
    <property type="project" value="InterPro"/>
</dbReference>
<dbReference type="Gene3D" id="2.40.50.90">
    <property type="match status" value="1"/>
</dbReference>
<evidence type="ECO:0000256" key="3">
    <source>
        <dbReference type="ARBA" id="ARBA00022801"/>
    </source>
</evidence>
<dbReference type="PANTHER" id="PTHR12302:SF3">
    <property type="entry name" value="SERINE_THREONINE-PROTEIN KINASE 31"/>
    <property type="match status" value="1"/>
</dbReference>
<dbReference type="EMBL" id="PXWF02000179">
    <property type="protein sequence ID" value="PWF48577.1"/>
    <property type="molecule type" value="Genomic_DNA"/>
</dbReference>
<keyword evidence="7" id="KW-1185">Reference proteome</keyword>
<dbReference type="RefSeq" id="WP_106757474.1">
    <property type="nucleotide sequence ID" value="NZ_PXWF02000179.1"/>
</dbReference>
<name>A0A2U2HM48_9BURK</name>
<dbReference type="AlphaFoldDB" id="A0A2U2HM48"/>
<feature type="signal peptide" evidence="4">
    <location>
        <begin position="1"/>
        <end position="17"/>
    </location>
</feature>
<dbReference type="OrthoDB" id="9805504at2"/>
<dbReference type="Pfam" id="PF00565">
    <property type="entry name" value="SNase"/>
    <property type="match status" value="1"/>
</dbReference>
<keyword evidence="4" id="KW-0732">Signal</keyword>
<keyword evidence="3" id="KW-0378">Hydrolase</keyword>
<evidence type="ECO:0000256" key="4">
    <source>
        <dbReference type="SAM" id="SignalP"/>
    </source>
</evidence>
<gene>
    <name evidence="6" type="ORF">C7C56_011120</name>
</gene>
<evidence type="ECO:0000256" key="2">
    <source>
        <dbReference type="ARBA" id="ARBA00022759"/>
    </source>
</evidence>
<evidence type="ECO:0000259" key="5">
    <source>
        <dbReference type="PROSITE" id="PS50830"/>
    </source>
</evidence>
<keyword evidence="1" id="KW-0540">Nuclease</keyword>
<dbReference type="SUPFAM" id="SSF50199">
    <property type="entry name" value="Staphylococcal nuclease"/>
    <property type="match status" value="1"/>
</dbReference>
<reference evidence="6 7" key="1">
    <citation type="submission" date="2018-04" db="EMBL/GenBank/DDBJ databases">
        <title>Massilia violaceinigra sp. nov., a novel purple-pigmented bacterium isolated from Tianshan glacier, Xinjiang, China.</title>
        <authorList>
            <person name="Wang H."/>
        </authorList>
    </citation>
    <scope>NUCLEOTIDE SEQUENCE [LARGE SCALE GENOMIC DNA]</scope>
    <source>
        <strain evidence="6 7">B448-2</strain>
    </source>
</reference>
<dbReference type="GO" id="GO:0016787">
    <property type="term" value="F:hydrolase activity"/>
    <property type="evidence" value="ECO:0007669"/>
    <property type="project" value="UniProtKB-KW"/>
</dbReference>
<evidence type="ECO:0000313" key="7">
    <source>
        <dbReference type="Proteomes" id="UP000241421"/>
    </source>
</evidence>
<dbReference type="GO" id="GO:0004519">
    <property type="term" value="F:endonuclease activity"/>
    <property type="evidence" value="ECO:0007669"/>
    <property type="project" value="UniProtKB-KW"/>
</dbReference>
<accession>A0A2U2HM48</accession>
<protein>
    <submittedName>
        <fullName evidence="6">Nuclease</fullName>
    </submittedName>
</protein>
<evidence type="ECO:0000313" key="6">
    <source>
        <dbReference type="EMBL" id="PWF48577.1"/>
    </source>
</evidence>
<dbReference type="PROSITE" id="PS01123">
    <property type="entry name" value="TNASE_1"/>
    <property type="match status" value="1"/>
</dbReference>
<proteinExistence type="predicted"/>
<evidence type="ECO:0000256" key="1">
    <source>
        <dbReference type="ARBA" id="ARBA00022722"/>
    </source>
</evidence>
<sequence>MKLLLIALALASAPALALDVIGIADGDTLTVLQDGRPARIRLANVDAPEKRQGFGQRAKESLSELCYRKDAVLKVVSTDRYGRAVALVSCAGIDVNRAQVERGLAWVYTKYNQDPALPALQEAAAAQRRGLWSEPNPVPPWKFRRPSH</sequence>
<dbReference type="InterPro" id="IPR016071">
    <property type="entry name" value="Staphylococal_nuclease_OB-fold"/>
</dbReference>
<dbReference type="InterPro" id="IPR002071">
    <property type="entry name" value="Thermonucl_AS"/>
</dbReference>
<dbReference type="Proteomes" id="UP000241421">
    <property type="component" value="Unassembled WGS sequence"/>
</dbReference>
<keyword evidence="2" id="KW-0255">Endonuclease</keyword>